<reference evidence="4 5" key="1">
    <citation type="journal article" date="2019" name="Int. J. Syst. Evol. Microbiol.">
        <title>The Global Catalogue of Microorganisms (GCM) 10K type strain sequencing project: providing services to taxonomists for standard genome sequencing and annotation.</title>
        <authorList>
            <consortium name="The Broad Institute Genomics Platform"/>
            <consortium name="The Broad Institute Genome Sequencing Center for Infectious Disease"/>
            <person name="Wu L."/>
            <person name="Ma J."/>
        </authorList>
    </citation>
    <scope>NUCLEOTIDE SEQUENCE [LARGE SCALE GENOMIC DNA]</scope>
    <source>
        <strain evidence="4 5">JCM 8736</strain>
    </source>
</reference>
<evidence type="ECO:0000256" key="2">
    <source>
        <dbReference type="SAM" id="Coils"/>
    </source>
</evidence>
<keyword evidence="5" id="KW-1185">Reference proteome</keyword>
<feature type="domain" description="HTH merR-type" evidence="3">
    <location>
        <begin position="4"/>
        <end position="73"/>
    </location>
</feature>
<proteinExistence type="predicted"/>
<keyword evidence="2" id="KW-0175">Coiled coil</keyword>
<comment type="caution">
    <text evidence="4">The sequence shown here is derived from an EMBL/GenBank/DDBJ whole genome shotgun (WGS) entry which is preliminary data.</text>
</comment>
<dbReference type="PROSITE" id="PS50937">
    <property type="entry name" value="HTH_MERR_2"/>
    <property type="match status" value="1"/>
</dbReference>
<dbReference type="InterPro" id="IPR047057">
    <property type="entry name" value="MerR_fam"/>
</dbReference>
<name>A0ABN3Y400_9ENTE</name>
<dbReference type="PANTHER" id="PTHR30204">
    <property type="entry name" value="REDOX-CYCLING DRUG-SENSING TRANSCRIPTIONAL ACTIVATOR SOXR"/>
    <property type="match status" value="1"/>
</dbReference>
<dbReference type="InterPro" id="IPR000551">
    <property type="entry name" value="MerR-type_HTH_dom"/>
</dbReference>
<sequence length="133" mass="16031">MRVNYTIKEAAEKANLRPHTLRYYEEEKLLPHVKRDENGYRSYSEEDLLWIETIACLRETNISIADLKEMVELTKENKSALYQRIHILETHQKKLRQQQEELKQMEKKVTNKINHLKQLENTNLTDLEHLRLC</sequence>
<dbReference type="CDD" id="cd01109">
    <property type="entry name" value="HTH_YyaN"/>
    <property type="match status" value="1"/>
</dbReference>
<dbReference type="PANTHER" id="PTHR30204:SF83">
    <property type="entry name" value="TRANSCRIPTIONAL REGULATOR, MERR FAMILY"/>
    <property type="match status" value="1"/>
</dbReference>
<organism evidence="4 5">
    <name type="scientific">Tetragenococcus solitarius</name>
    <dbReference type="NCBI Taxonomy" id="71453"/>
    <lineage>
        <taxon>Bacteria</taxon>
        <taxon>Bacillati</taxon>
        <taxon>Bacillota</taxon>
        <taxon>Bacilli</taxon>
        <taxon>Lactobacillales</taxon>
        <taxon>Enterococcaceae</taxon>
        <taxon>Tetragenococcus</taxon>
    </lineage>
</organism>
<evidence type="ECO:0000313" key="5">
    <source>
        <dbReference type="Proteomes" id="UP001501577"/>
    </source>
</evidence>
<evidence type="ECO:0000256" key="1">
    <source>
        <dbReference type="ARBA" id="ARBA00023125"/>
    </source>
</evidence>
<dbReference type="Pfam" id="PF13411">
    <property type="entry name" value="MerR_1"/>
    <property type="match status" value="1"/>
</dbReference>
<keyword evidence="1" id="KW-0238">DNA-binding</keyword>
<dbReference type="InterPro" id="IPR009061">
    <property type="entry name" value="DNA-bd_dom_put_sf"/>
</dbReference>
<dbReference type="Gene3D" id="1.10.1660.10">
    <property type="match status" value="1"/>
</dbReference>
<dbReference type="SMART" id="SM00422">
    <property type="entry name" value="HTH_MERR"/>
    <property type="match status" value="1"/>
</dbReference>
<dbReference type="EMBL" id="BAAAXQ010000039">
    <property type="protein sequence ID" value="GAA3017577.1"/>
    <property type="molecule type" value="Genomic_DNA"/>
</dbReference>
<feature type="coiled-coil region" evidence="2">
    <location>
        <begin position="57"/>
        <end position="122"/>
    </location>
</feature>
<dbReference type="Proteomes" id="UP001501577">
    <property type="component" value="Unassembled WGS sequence"/>
</dbReference>
<evidence type="ECO:0000259" key="3">
    <source>
        <dbReference type="PROSITE" id="PS50937"/>
    </source>
</evidence>
<accession>A0ABN3Y400</accession>
<dbReference type="SUPFAM" id="SSF46955">
    <property type="entry name" value="Putative DNA-binding domain"/>
    <property type="match status" value="1"/>
</dbReference>
<evidence type="ECO:0000313" key="4">
    <source>
        <dbReference type="EMBL" id="GAA3017577.1"/>
    </source>
</evidence>
<protein>
    <submittedName>
        <fullName evidence="4">MerR family transcriptional regulator</fullName>
    </submittedName>
</protein>
<gene>
    <name evidence="4" type="ORF">GCM10019998_12250</name>
</gene>